<keyword evidence="4 5" id="KW-0520">NAD</keyword>
<dbReference type="GO" id="GO:0000286">
    <property type="term" value="F:alanine dehydrogenase activity"/>
    <property type="evidence" value="ECO:0007669"/>
    <property type="project" value="UniProtKB-UniRule"/>
</dbReference>
<feature type="active site" description="Proton donor/acceptor" evidence="6">
    <location>
        <position position="270"/>
    </location>
</feature>
<comment type="catalytic activity">
    <reaction evidence="5">
        <text>L-alanine + NAD(+) + H2O = pyruvate + NH4(+) + NADH + H(+)</text>
        <dbReference type="Rhea" id="RHEA:18405"/>
        <dbReference type="ChEBI" id="CHEBI:15361"/>
        <dbReference type="ChEBI" id="CHEBI:15377"/>
        <dbReference type="ChEBI" id="CHEBI:15378"/>
        <dbReference type="ChEBI" id="CHEBI:28938"/>
        <dbReference type="ChEBI" id="CHEBI:57540"/>
        <dbReference type="ChEBI" id="CHEBI:57945"/>
        <dbReference type="ChEBI" id="CHEBI:57972"/>
        <dbReference type="EC" id="1.4.1.1"/>
    </reaction>
</comment>
<evidence type="ECO:0000259" key="9">
    <source>
        <dbReference type="SMART" id="SM01002"/>
    </source>
</evidence>
<accession>A0A0M2UXD1</accession>
<evidence type="ECO:0000259" key="10">
    <source>
        <dbReference type="SMART" id="SM01003"/>
    </source>
</evidence>
<evidence type="ECO:0000256" key="5">
    <source>
        <dbReference type="PIRNR" id="PIRNR000183"/>
    </source>
</evidence>
<dbReference type="Pfam" id="PF05222">
    <property type="entry name" value="AlaDh_PNT_N"/>
    <property type="match status" value="1"/>
</dbReference>
<dbReference type="PANTHER" id="PTHR42795:SF1">
    <property type="entry name" value="ALANINE DEHYDROGENASE"/>
    <property type="match status" value="1"/>
</dbReference>
<feature type="active site" description="Proton donor/acceptor" evidence="6">
    <location>
        <position position="96"/>
    </location>
</feature>
<evidence type="ECO:0000256" key="3">
    <source>
        <dbReference type="ARBA" id="ARBA00023002"/>
    </source>
</evidence>
<feature type="binding site" evidence="7">
    <location>
        <position position="15"/>
    </location>
    <ligand>
        <name>substrate</name>
    </ligand>
</feature>
<dbReference type="InterPro" id="IPR008141">
    <property type="entry name" value="Ala_DH"/>
</dbReference>
<keyword evidence="8" id="KW-0547">Nucleotide-binding</keyword>
<feature type="binding site" evidence="7">
    <location>
        <position position="75"/>
    </location>
    <ligand>
        <name>substrate</name>
    </ligand>
</feature>
<dbReference type="PROSITE" id="PS00837">
    <property type="entry name" value="ALADH_PNT_2"/>
    <property type="match status" value="1"/>
</dbReference>
<dbReference type="FunFam" id="3.40.50.720:FF:000049">
    <property type="entry name" value="Alanine dehydrogenase"/>
    <property type="match status" value="1"/>
</dbReference>
<dbReference type="InterPro" id="IPR008143">
    <property type="entry name" value="Ala_DH/PNT_CS2"/>
</dbReference>
<feature type="domain" description="Alanine dehydrogenase/pyridine nucleotide transhydrogenase N-terminal" evidence="10">
    <location>
        <begin position="4"/>
        <end position="137"/>
    </location>
</feature>
<dbReference type="EC" id="1.4.1.1" evidence="2 5"/>
<sequence>MIVGVPKEIKPDEYRVAFIPAGVEEMLKHGHTVLVEKGAGLGSGISDEEYARAGAKLVDKFQEIYNQSQFVMKVKEPLPEEYPFLKEGQIVFTFFHFAASKKLTDTIIKSKIVAIAYETIRDEHGQHPILTPMSEVAGRMSIQEGAKFLENPMHGRGILLGGVPGVAPAEVVIIGGGVVGSNAAKVAAGIGARVTILDINLDRLRYLDDIMPKNVVTLMSNIHNIREKVRDADLLIGAVLIEGSRAPHVVTREMVQTMKPGAVIVDVAIDQGGCVETSKPTTHSNPIYREYDVIHYCVTNIPGAVAYTSTHALTNATTPYAIAIADKGYERAARENPAILRGINMIKGSVANKAVADTFGMSYRAFG</sequence>
<dbReference type="GO" id="GO:0005886">
    <property type="term" value="C:plasma membrane"/>
    <property type="evidence" value="ECO:0007669"/>
    <property type="project" value="TreeGrafter"/>
</dbReference>
<proteinExistence type="inferred from homology"/>
<dbReference type="PIRSF" id="PIRSF000183">
    <property type="entry name" value="Alanine_dh"/>
    <property type="match status" value="1"/>
</dbReference>
<evidence type="ECO:0000256" key="2">
    <source>
        <dbReference type="ARBA" id="ARBA00012897"/>
    </source>
</evidence>
<dbReference type="PATRIC" id="fig|380242.3.peg.1340"/>
<feature type="binding site" evidence="8">
    <location>
        <position position="198"/>
    </location>
    <ligand>
        <name>NAD(+)</name>
        <dbReference type="ChEBI" id="CHEBI:57540"/>
    </ligand>
</feature>
<evidence type="ECO:0000256" key="1">
    <source>
        <dbReference type="ARBA" id="ARBA00005689"/>
    </source>
</evidence>
<protein>
    <recommendedName>
        <fullName evidence="2 5">Alanine dehydrogenase</fullName>
        <ecNumber evidence="2 5">1.4.1.1</ecNumber>
    </recommendedName>
</protein>
<dbReference type="NCBIfam" id="TIGR00518">
    <property type="entry name" value="alaDH"/>
    <property type="match status" value="1"/>
</dbReference>
<dbReference type="GO" id="GO:0000166">
    <property type="term" value="F:nucleotide binding"/>
    <property type="evidence" value="ECO:0007669"/>
    <property type="project" value="UniProtKB-KW"/>
</dbReference>
<evidence type="ECO:0000313" key="11">
    <source>
        <dbReference type="EMBL" id="KKO20225.1"/>
    </source>
</evidence>
<dbReference type="Proteomes" id="UP000034954">
    <property type="component" value="Unassembled WGS sequence"/>
</dbReference>
<dbReference type="GO" id="GO:0042853">
    <property type="term" value="P:L-alanine catabolic process"/>
    <property type="evidence" value="ECO:0007669"/>
    <property type="project" value="InterPro"/>
</dbReference>
<feature type="binding site" evidence="8">
    <location>
        <begin position="239"/>
        <end position="240"/>
    </location>
    <ligand>
        <name>NAD(+)</name>
        <dbReference type="ChEBI" id="CHEBI:57540"/>
    </ligand>
</feature>
<reference evidence="11 12" key="1">
    <citation type="journal article" date="2013" name="BMC Microbiol.">
        <title>Identification of the type II cytochrome c maturation pathway in anammox bacteria by comparative genomics.</title>
        <authorList>
            <person name="Ferousi C."/>
            <person name="Speth D.R."/>
            <person name="Reimann J."/>
            <person name="Op den Camp H.J."/>
            <person name="Allen J.W."/>
            <person name="Keltjens J.T."/>
            <person name="Jetten M.S."/>
        </authorList>
    </citation>
    <scope>NUCLEOTIDE SEQUENCE [LARGE SCALE GENOMIC DNA]</scope>
    <source>
        <strain evidence="11">RU1</strain>
    </source>
</reference>
<dbReference type="InterPro" id="IPR007886">
    <property type="entry name" value="AlaDH/PNT_N"/>
</dbReference>
<dbReference type="Pfam" id="PF01262">
    <property type="entry name" value="AlaDh_PNT_C"/>
    <property type="match status" value="1"/>
</dbReference>
<name>A0A0M2UXD1_9BACT</name>
<dbReference type="PANTHER" id="PTHR42795">
    <property type="entry name" value="ALANINE DEHYDROGENASE"/>
    <property type="match status" value="1"/>
</dbReference>
<dbReference type="CDD" id="cd05305">
    <property type="entry name" value="L-AlaDH"/>
    <property type="match status" value="1"/>
</dbReference>
<keyword evidence="3 5" id="KW-0560">Oxidoreductase</keyword>
<feature type="binding site" evidence="8">
    <location>
        <position position="203"/>
    </location>
    <ligand>
        <name>NAD(+)</name>
        <dbReference type="ChEBI" id="CHEBI:57540"/>
    </ligand>
</feature>
<feature type="domain" description="Alanine dehydrogenase/pyridine nucleotide transhydrogenase NAD(H)-binding" evidence="9">
    <location>
        <begin position="149"/>
        <end position="297"/>
    </location>
</feature>
<organism evidence="11 12">
    <name type="scientific">Candidatus Brocadia fulgida</name>
    <dbReference type="NCBI Taxonomy" id="380242"/>
    <lineage>
        <taxon>Bacteria</taxon>
        <taxon>Pseudomonadati</taxon>
        <taxon>Planctomycetota</taxon>
        <taxon>Candidatus Brocadiia</taxon>
        <taxon>Candidatus Brocadiales</taxon>
        <taxon>Candidatus Brocadiaceae</taxon>
        <taxon>Candidatus Brocadia</taxon>
    </lineage>
</organism>
<evidence type="ECO:0000256" key="8">
    <source>
        <dbReference type="PIRSR" id="PIRSR000183-3"/>
    </source>
</evidence>
<gene>
    <name evidence="11" type="ORF">BROFUL_01075</name>
</gene>
<dbReference type="AlphaFoldDB" id="A0A0M2UXD1"/>
<evidence type="ECO:0000256" key="6">
    <source>
        <dbReference type="PIRSR" id="PIRSR000183-1"/>
    </source>
</evidence>
<feature type="binding site" evidence="8">
    <location>
        <position position="134"/>
    </location>
    <ligand>
        <name>NAD(+)</name>
        <dbReference type="ChEBI" id="CHEBI:57540"/>
    </ligand>
</feature>
<dbReference type="Gene3D" id="3.40.50.720">
    <property type="entry name" value="NAD(P)-binding Rossmann-like Domain"/>
    <property type="match status" value="2"/>
</dbReference>
<evidence type="ECO:0000313" key="12">
    <source>
        <dbReference type="Proteomes" id="UP000034954"/>
    </source>
</evidence>
<dbReference type="SMART" id="SM01002">
    <property type="entry name" value="AlaDh_PNT_C"/>
    <property type="match status" value="1"/>
</dbReference>
<comment type="similarity">
    <text evidence="1 5">Belongs to the AlaDH/PNT family.</text>
</comment>
<dbReference type="InterPro" id="IPR007698">
    <property type="entry name" value="AlaDH/PNT_NAD(H)-bd"/>
</dbReference>
<dbReference type="EMBL" id="LAQJ01000121">
    <property type="protein sequence ID" value="KKO20225.1"/>
    <property type="molecule type" value="Genomic_DNA"/>
</dbReference>
<dbReference type="SUPFAM" id="SSF51735">
    <property type="entry name" value="NAD(P)-binding Rossmann-fold domains"/>
    <property type="match status" value="1"/>
</dbReference>
<dbReference type="InterPro" id="IPR036291">
    <property type="entry name" value="NAD(P)-bd_dom_sf"/>
</dbReference>
<feature type="binding site" evidence="8">
    <location>
        <begin position="267"/>
        <end position="270"/>
    </location>
    <ligand>
        <name>NAD(+)</name>
        <dbReference type="ChEBI" id="CHEBI:57540"/>
    </ligand>
</feature>
<dbReference type="SMART" id="SM01003">
    <property type="entry name" value="AlaDh_PNT_N"/>
    <property type="match status" value="1"/>
</dbReference>
<evidence type="ECO:0000256" key="7">
    <source>
        <dbReference type="PIRSR" id="PIRSR000183-2"/>
    </source>
</evidence>
<dbReference type="SUPFAM" id="SSF52283">
    <property type="entry name" value="Formate/glycerate dehydrogenase catalytic domain-like"/>
    <property type="match status" value="1"/>
</dbReference>
<comment type="caution">
    <text evidence="11">The sequence shown here is derived from an EMBL/GenBank/DDBJ whole genome shotgun (WGS) entry which is preliminary data.</text>
</comment>
<keyword evidence="12" id="KW-1185">Reference proteome</keyword>
<evidence type="ECO:0000256" key="4">
    <source>
        <dbReference type="ARBA" id="ARBA00023027"/>
    </source>
</evidence>
<feature type="binding site" evidence="8">
    <location>
        <position position="220"/>
    </location>
    <ligand>
        <name>NAD(+)</name>
        <dbReference type="ChEBI" id="CHEBI:57540"/>
    </ligand>
</feature>